<name>A0A9P8LTU7_9EUKA</name>
<feature type="domain" description="EGF-like" evidence="2">
    <location>
        <begin position="544"/>
        <end position="555"/>
    </location>
</feature>
<dbReference type="SMART" id="SM00181">
    <property type="entry name" value="EGF"/>
    <property type="match status" value="6"/>
</dbReference>
<organism evidence="3 4">
    <name type="scientific">Spironucleus salmonicida</name>
    <dbReference type="NCBI Taxonomy" id="348837"/>
    <lineage>
        <taxon>Eukaryota</taxon>
        <taxon>Metamonada</taxon>
        <taxon>Diplomonadida</taxon>
        <taxon>Hexamitidae</taxon>
        <taxon>Hexamitinae</taxon>
        <taxon>Spironucleus</taxon>
    </lineage>
</organism>
<dbReference type="PROSITE" id="PS00022">
    <property type="entry name" value="EGF_1"/>
    <property type="match status" value="3"/>
</dbReference>
<keyword evidence="4" id="KW-1185">Reference proteome</keyword>
<dbReference type="InterPro" id="IPR009030">
    <property type="entry name" value="Growth_fac_rcpt_cys_sf"/>
</dbReference>
<evidence type="ECO:0000313" key="3">
    <source>
        <dbReference type="EMBL" id="KAH0574151.1"/>
    </source>
</evidence>
<comment type="caution">
    <text evidence="3">The sequence shown here is derived from an EMBL/GenBank/DDBJ whole genome shotgun (WGS) entry which is preliminary data.</text>
</comment>
<keyword evidence="1" id="KW-0812">Transmembrane</keyword>
<feature type="transmembrane region" description="Helical" evidence="1">
    <location>
        <begin position="636"/>
        <end position="657"/>
    </location>
</feature>
<dbReference type="SUPFAM" id="SSF57184">
    <property type="entry name" value="Growth factor receptor domain"/>
    <property type="match status" value="1"/>
</dbReference>
<feature type="domain" description="EGF-like" evidence="2">
    <location>
        <begin position="591"/>
        <end position="602"/>
    </location>
</feature>
<evidence type="ECO:0000256" key="1">
    <source>
        <dbReference type="SAM" id="Phobius"/>
    </source>
</evidence>
<evidence type="ECO:0000313" key="4">
    <source>
        <dbReference type="Proteomes" id="UP000018208"/>
    </source>
</evidence>
<sequence length="670" mass="70676">MSCHIQNCVSTIPPCSCTRCQNGFTPSKDQSVCVQNAFCQTCFNARRVCDPSGAFKCNECSGQPSEDGMQCLDNTVCASCTRLERCTSMNGELSCTPCSSGQISSFDKQTCISAKQCTTCPPNTHCVQVVSETSFSATTTCRYCADNMPSSEDRLYCFKKAACEVCAARGEVCTPEGACQACPIGTVPSDDSTVCITAPPCDMIFGCLRCENNDSTACAACAPGMAVVSGGCGPATSCSHVDNCLICDRSRCKACQKGFMQVFGFCYEALCSSNAECPDIVVNSISCGFQDDKVQCVCKYGEQLSDDKKICLNANICYDCTRSKQLCKVNAGVTAFECQDCPEGTSFLGEECVPSCVGCAEDEFCGYSYSARKFECQKCPDGQRINPSKTGCAQSSCVEDCTPVHPDFACVFDGKSFECTCPDGGKLDKGSGKCVADGCRNCNSYQDVCILGADGFSCYCSNENYRYDAQQGCVPDCAGDSAKFCSFRGKCNDRSECVCTGHFAGRNCEGCAAGHDLHAGVCMASTCLGEAHCNGNGYCQLGLCNCLPGHGGTNCEVCPTGARFDGARCVSNSCGLGRQCDGHGRCQDDICQCDALYEGWNCGKCQDGVLRNFAGECLPDGAGDGAVVKSGAGMEIAGIALAVLCGALLVVVVVVAVKCSARKRQSEPWK</sequence>
<dbReference type="EMBL" id="AUWU02000004">
    <property type="protein sequence ID" value="KAH0574151.1"/>
    <property type="molecule type" value="Genomic_DNA"/>
</dbReference>
<gene>
    <name evidence="3" type="ORF">SS50377_24097</name>
</gene>
<keyword evidence="1" id="KW-1133">Transmembrane helix</keyword>
<dbReference type="Proteomes" id="UP000018208">
    <property type="component" value="Unassembled WGS sequence"/>
</dbReference>
<dbReference type="GeneID" id="94298120"/>
<dbReference type="InterPro" id="IPR000742">
    <property type="entry name" value="EGF"/>
</dbReference>
<dbReference type="AlphaFoldDB" id="A0A9P8LTU7"/>
<reference evidence="3 4" key="1">
    <citation type="journal article" date="2014" name="PLoS Genet.">
        <title>The Genome of Spironucleus salmonicida Highlights a Fish Pathogen Adapted to Fluctuating Environments.</title>
        <authorList>
            <person name="Xu F."/>
            <person name="Jerlstrom-Hultqvist J."/>
            <person name="Einarsson E."/>
            <person name="Astvaldsson A."/>
            <person name="Svard S.G."/>
            <person name="Andersson J.O."/>
        </authorList>
    </citation>
    <scope>NUCLEOTIDE SEQUENCE [LARGE SCALE GENOMIC DNA]</scope>
    <source>
        <strain evidence="3 4">ATCC 50377</strain>
    </source>
</reference>
<dbReference type="OrthoDB" id="6022609at2759"/>
<proteinExistence type="predicted"/>
<protein>
    <submittedName>
        <fullName evidence="3">Cysteine-rich membrane protein 2</fullName>
    </submittedName>
</protein>
<accession>A0A9P8LTU7</accession>
<feature type="domain" description="EGF-like" evidence="2">
    <location>
        <begin position="497"/>
        <end position="508"/>
    </location>
</feature>
<dbReference type="KEGG" id="ssao:94298120"/>
<keyword evidence="1" id="KW-0472">Membrane</keyword>
<evidence type="ECO:0000259" key="2">
    <source>
        <dbReference type="PROSITE" id="PS00022"/>
    </source>
</evidence>
<dbReference type="Gene3D" id="2.10.25.10">
    <property type="entry name" value="Laminin"/>
    <property type="match status" value="1"/>
</dbReference>
<dbReference type="RefSeq" id="XP_067764924.1">
    <property type="nucleotide sequence ID" value="XM_067907950.1"/>
</dbReference>